<keyword evidence="3" id="KW-0678">Repressor</keyword>
<keyword evidence="7" id="KW-0539">Nucleus</keyword>
<name>A0A1S3JEQ2_LINAN</name>
<comment type="subcellular location">
    <subcellularLocation>
        <location evidence="1">Nucleus</location>
    </subcellularLocation>
</comment>
<protein>
    <submittedName>
        <fullName evidence="11">Mediator of RNA polymerase II transcription subunit 12-like protein</fullName>
    </submittedName>
</protein>
<sequence>MAEAAQEEQKMDVDTDTFDPDYDIFAFRDDPKSPDMNVDHSTQMLWELQEHLGKISPVGGAIASVKSDKEFQHTPAPPSVQQSEPQPPRKLSRHMQYATHFPIPQDDSCYHECNQRMIVLYGVGKARDEARHVCKKVSKEIMKLFSKKNSIDISSGDIGKTKKKKEKGEKDVGDPNYEGTFTRFQKLSYYDQHAVTSSCATQVLEQFSSFSSGNSTYLPLVENISFLFDLMEHCHNINSLIEFCIQPLKEFNNQEVQNMLKSGSPVLGSYITSMCLCIVAVLRKYHACLLVMPDLTSLAFEGLCGVVKHVNNPSDCSSAERCILAYLYDLYTSCSYLKAKYSEFFSGACSKVKQTLYAAIVPSASNFRWDPQFMTDVIENAKSRPDIQAIKQLNESSQNRYSFVCNAQINICNAQGAERLNEVSILCAELTACCNSLSSEWLGILRALCCSSNHCCGYIDVLALLDVSDLSLHDLLAVFTSVLIARHCFSMEDFVKHVALPSLLAACPSAGGDQDAEPGARLTCHLLLRLFKSDSDNNTPFPSSKSSSYIKASCDRHLLSAAHNGITVGPMLAVLKAMLVLGN</sequence>
<dbReference type="GO" id="GO:0016592">
    <property type="term" value="C:mediator complex"/>
    <property type="evidence" value="ECO:0007669"/>
    <property type="project" value="TreeGrafter"/>
</dbReference>
<feature type="region of interest" description="Disordered" evidence="8">
    <location>
        <begin position="1"/>
        <end position="38"/>
    </location>
</feature>
<dbReference type="OrthoDB" id="20828at2759"/>
<gene>
    <name evidence="11" type="primary">LOC106172644</name>
</gene>
<dbReference type="PANTHER" id="PTHR46007">
    <property type="entry name" value="MEDIATOR OF RNA POLYMERASE II TRANSCRIPTION SUBUNIT 12"/>
    <property type="match status" value="1"/>
</dbReference>
<dbReference type="Pfam" id="PF12145">
    <property type="entry name" value="Med12-LCEWAV"/>
    <property type="match status" value="1"/>
</dbReference>
<dbReference type="InParanoid" id="A0A1S3JEQ2"/>
<dbReference type="STRING" id="7574.A0A1S3JEQ2"/>
<dbReference type="GO" id="GO:0045944">
    <property type="term" value="P:positive regulation of transcription by RNA polymerase II"/>
    <property type="evidence" value="ECO:0007669"/>
    <property type="project" value="TreeGrafter"/>
</dbReference>
<keyword evidence="6" id="KW-0804">Transcription</keyword>
<dbReference type="RefSeq" id="XP_013408892.1">
    <property type="nucleotide sequence ID" value="XM_013553438.1"/>
</dbReference>
<proteinExistence type="inferred from homology"/>
<keyword evidence="10" id="KW-1185">Reference proteome</keyword>
<dbReference type="AlphaFoldDB" id="A0A1S3JEQ2"/>
<dbReference type="InterPro" id="IPR021990">
    <property type="entry name" value="Mediator_Med12_LCEWAV"/>
</dbReference>
<evidence type="ECO:0000256" key="1">
    <source>
        <dbReference type="ARBA" id="ARBA00004123"/>
    </source>
</evidence>
<evidence type="ECO:0000256" key="5">
    <source>
        <dbReference type="ARBA" id="ARBA00023159"/>
    </source>
</evidence>
<comment type="similarity">
    <text evidence="2">Belongs to the Mediator complex subunit 12 family.</text>
</comment>
<evidence type="ECO:0000256" key="4">
    <source>
        <dbReference type="ARBA" id="ARBA00023015"/>
    </source>
</evidence>
<evidence type="ECO:0000256" key="3">
    <source>
        <dbReference type="ARBA" id="ARBA00022491"/>
    </source>
</evidence>
<evidence type="ECO:0000256" key="2">
    <source>
        <dbReference type="ARBA" id="ARBA00010289"/>
    </source>
</evidence>
<evidence type="ECO:0000256" key="7">
    <source>
        <dbReference type="ARBA" id="ARBA00023242"/>
    </source>
</evidence>
<evidence type="ECO:0000313" key="11">
    <source>
        <dbReference type="RefSeq" id="XP_013408892.1"/>
    </source>
</evidence>
<accession>A0A1S3JEQ2</accession>
<feature type="region of interest" description="Disordered" evidence="8">
    <location>
        <begin position="69"/>
        <end position="92"/>
    </location>
</feature>
<evidence type="ECO:0000256" key="8">
    <source>
        <dbReference type="SAM" id="MobiDB-lite"/>
    </source>
</evidence>
<dbReference type="Proteomes" id="UP000085678">
    <property type="component" value="Unplaced"/>
</dbReference>
<dbReference type="GO" id="GO:0003713">
    <property type="term" value="F:transcription coactivator activity"/>
    <property type="evidence" value="ECO:0007669"/>
    <property type="project" value="TreeGrafter"/>
</dbReference>
<keyword evidence="4" id="KW-0805">Transcription regulation</keyword>
<organism evidence="10 11">
    <name type="scientific">Lingula anatina</name>
    <name type="common">Brachiopod</name>
    <name type="synonym">Lingula unguis</name>
    <dbReference type="NCBI Taxonomy" id="7574"/>
    <lineage>
        <taxon>Eukaryota</taxon>
        <taxon>Metazoa</taxon>
        <taxon>Spiralia</taxon>
        <taxon>Lophotrochozoa</taxon>
        <taxon>Brachiopoda</taxon>
        <taxon>Linguliformea</taxon>
        <taxon>Lingulata</taxon>
        <taxon>Lingulida</taxon>
        <taxon>Linguloidea</taxon>
        <taxon>Lingulidae</taxon>
        <taxon>Lingula</taxon>
    </lineage>
</organism>
<dbReference type="InterPro" id="IPR051647">
    <property type="entry name" value="Mediator_comp_sub12"/>
</dbReference>
<keyword evidence="5" id="KW-0010">Activator</keyword>
<feature type="domain" description="Mediator complex subunit Med12 LCEWAV-domain" evidence="9">
    <location>
        <begin position="29"/>
        <end position="120"/>
    </location>
</feature>
<dbReference type="GeneID" id="106172644"/>
<dbReference type="KEGG" id="lak:106172644"/>
<evidence type="ECO:0000256" key="6">
    <source>
        <dbReference type="ARBA" id="ARBA00023163"/>
    </source>
</evidence>
<dbReference type="PANTHER" id="PTHR46007:SF11">
    <property type="entry name" value="MEDIATOR OF RNA POLYMERASE II TRANSCRIPTION SUBUNIT 12"/>
    <property type="match status" value="1"/>
</dbReference>
<reference evidence="11" key="1">
    <citation type="submission" date="2025-08" db="UniProtKB">
        <authorList>
            <consortium name="RefSeq"/>
        </authorList>
    </citation>
    <scope>IDENTIFICATION</scope>
    <source>
        <tissue evidence="11">Gonads</tissue>
    </source>
</reference>
<evidence type="ECO:0000313" key="10">
    <source>
        <dbReference type="Proteomes" id="UP000085678"/>
    </source>
</evidence>
<evidence type="ECO:0000259" key="9">
    <source>
        <dbReference type="Pfam" id="PF12145"/>
    </source>
</evidence>